<dbReference type="PANTHER" id="PTHR24148">
    <property type="entry name" value="ANKYRIN REPEAT DOMAIN-CONTAINING PROTEIN 39 HOMOLOG-RELATED"/>
    <property type="match status" value="1"/>
</dbReference>
<protein>
    <recommendedName>
        <fullName evidence="2">Heterokaryon incompatibility domain-containing protein</fullName>
    </recommendedName>
</protein>
<dbReference type="PANTHER" id="PTHR24148:SF64">
    <property type="entry name" value="HETEROKARYON INCOMPATIBILITY DOMAIN-CONTAINING PROTEIN"/>
    <property type="match status" value="1"/>
</dbReference>
<reference evidence="3" key="1">
    <citation type="journal article" date="2020" name="Stud. Mycol.">
        <title>101 Dothideomycetes genomes: a test case for predicting lifestyles and emergence of pathogens.</title>
        <authorList>
            <person name="Haridas S."/>
            <person name="Albert R."/>
            <person name="Binder M."/>
            <person name="Bloem J."/>
            <person name="Labutti K."/>
            <person name="Salamov A."/>
            <person name="Andreopoulos B."/>
            <person name="Baker S."/>
            <person name="Barry K."/>
            <person name="Bills G."/>
            <person name="Bluhm B."/>
            <person name="Cannon C."/>
            <person name="Castanera R."/>
            <person name="Culley D."/>
            <person name="Daum C."/>
            <person name="Ezra D."/>
            <person name="Gonzalez J."/>
            <person name="Henrissat B."/>
            <person name="Kuo A."/>
            <person name="Liang C."/>
            <person name="Lipzen A."/>
            <person name="Lutzoni F."/>
            <person name="Magnuson J."/>
            <person name="Mondo S."/>
            <person name="Nolan M."/>
            <person name="Ohm R."/>
            <person name="Pangilinan J."/>
            <person name="Park H.-J."/>
            <person name="Ramirez L."/>
            <person name="Alfaro M."/>
            <person name="Sun H."/>
            <person name="Tritt A."/>
            <person name="Yoshinaga Y."/>
            <person name="Zwiers L.-H."/>
            <person name="Turgeon B."/>
            <person name="Goodwin S."/>
            <person name="Spatafora J."/>
            <person name="Crous P."/>
            <person name="Grigoriev I."/>
        </authorList>
    </citation>
    <scope>NUCLEOTIDE SEQUENCE</scope>
    <source>
        <strain evidence="3">CBS 101060</strain>
    </source>
</reference>
<dbReference type="InterPro" id="IPR052895">
    <property type="entry name" value="HetReg/Transcr_Mod"/>
</dbReference>
<proteinExistence type="predicted"/>
<evidence type="ECO:0000256" key="1">
    <source>
        <dbReference type="SAM" id="MobiDB-lite"/>
    </source>
</evidence>
<dbReference type="EMBL" id="MU006097">
    <property type="protein sequence ID" value="KAF2838113.1"/>
    <property type="molecule type" value="Genomic_DNA"/>
</dbReference>
<dbReference type="PROSITE" id="PS50096">
    <property type="entry name" value="IQ"/>
    <property type="match status" value="1"/>
</dbReference>
<feature type="region of interest" description="Disordered" evidence="1">
    <location>
        <begin position="576"/>
        <end position="601"/>
    </location>
</feature>
<dbReference type="AlphaFoldDB" id="A0A9P4SAN1"/>
<dbReference type="InterPro" id="IPR010730">
    <property type="entry name" value="HET"/>
</dbReference>
<sequence length="641" mass="73505">MAKIYGNAHRIHVWLGEEDKGSSHAMNFITKLVKDLTAFDSLIRQKDDEAARNWDALAALMKRDWFTRKWVIQEITLAKRAELLCGDKRVTWRDFADAVSLFNEVETGTRSLSRIMKSREDFGNVSDFFGHVPAFSATRLVEATNELFTPSKDGQKKPLRSLEYLVSTLSSFNATEPRDTIYGLLAIAKDTSPRTAKPLDDKELADLPPDIRHRLKLWGRSTIRTEFYNVDYKQSTVQVFKEFIMFAISKADRTRALDVICRPWAPRVKGREDKTEAYVGARAKEETDPDLPSWIPQVTNRPFDLDGKKQRMERKNADALCGMPGQNKNYTAAGSRTVTKRLKFEDGETHHSNSIKDGEPYYSMFVEGFELDVVADLQWPSLNGVIPREWRLLGKWKDYESAPPDEFWRTLVGDRGQFSRNTMNFYPRTCLHAMQQCVPDDNIDTNLIINDNVCSITCEFLRRVQAVVWNRCLMRSKETKQLGLVPKYSKNNDLICILYGCSVPVILRRYEKTDGQIENEREQREERNRAKIQDAAIKIQRAFRGRKKRNRSLRPPFSIKYFSIDSAPAEMTRGLTPAGTASSGTLTSTTPGQTIPEGNQRSDERYYYEFVGEAYVHGMMNGEAIDYFASAGLKSQLFELR</sequence>
<dbReference type="Proteomes" id="UP000799429">
    <property type="component" value="Unassembled WGS sequence"/>
</dbReference>
<organism evidence="3 4">
    <name type="scientific">Patellaria atrata CBS 101060</name>
    <dbReference type="NCBI Taxonomy" id="1346257"/>
    <lineage>
        <taxon>Eukaryota</taxon>
        <taxon>Fungi</taxon>
        <taxon>Dikarya</taxon>
        <taxon>Ascomycota</taxon>
        <taxon>Pezizomycotina</taxon>
        <taxon>Dothideomycetes</taxon>
        <taxon>Dothideomycetes incertae sedis</taxon>
        <taxon>Patellariales</taxon>
        <taxon>Patellariaceae</taxon>
        <taxon>Patellaria</taxon>
    </lineage>
</organism>
<dbReference type="OrthoDB" id="3477286at2759"/>
<keyword evidence="4" id="KW-1185">Reference proteome</keyword>
<evidence type="ECO:0000313" key="3">
    <source>
        <dbReference type="EMBL" id="KAF2838113.1"/>
    </source>
</evidence>
<comment type="caution">
    <text evidence="3">The sequence shown here is derived from an EMBL/GenBank/DDBJ whole genome shotgun (WGS) entry which is preliminary data.</text>
</comment>
<feature type="domain" description="Heterokaryon incompatibility" evidence="2">
    <location>
        <begin position="1"/>
        <end position="74"/>
    </location>
</feature>
<dbReference type="Pfam" id="PF06985">
    <property type="entry name" value="HET"/>
    <property type="match status" value="1"/>
</dbReference>
<accession>A0A9P4SAN1</accession>
<feature type="compositionally biased region" description="Low complexity" evidence="1">
    <location>
        <begin position="576"/>
        <end position="594"/>
    </location>
</feature>
<name>A0A9P4SAN1_9PEZI</name>
<gene>
    <name evidence="3" type="ORF">M501DRAFT_976223</name>
</gene>
<evidence type="ECO:0000313" key="4">
    <source>
        <dbReference type="Proteomes" id="UP000799429"/>
    </source>
</evidence>
<evidence type="ECO:0000259" key="2">
    <source>
        <dbReference type="Pfam" id="PF06985"/>
    </source>
</evidence>